<reference evidence="3 4" key="1">
    <citation type="submission" date="2014-04" db="EMBL/GenBank/DDBJ databases">
        <authorList>
            <consortium name="DOE Joint Genome Institute"/>
            <person name="Kuo A."/>
            <person name="Kohler A."/>
            <person name="Costa M.D."/>
            <person name="Nagy L.G."/>
            <person name="Floudas D."/>
            <person name="Copeland A."/>
            <person name="Barry K.W."/>
            <person name="Cichocki N."/>
            <person name="Veneault-Fourrey C."/>
            <person name="LaButti K."/>
            <person name="Lindquist E.A."/>
            <person name="Lipzen A."/>
            <person name="Lundell T."/>
            <person name="Morin E."/>
            <person name="Murat C."/>
            <person name="Sun H."/>
            <person name="Tunlid A."/>
            <person name="Henrissat B."/>
            <person name="Grigoriev I.V."/>
            <person name="Hibbett D.S."/>
            <person name="Martin F."/>
            <person name="Nordberg H.P."/>
            <person name="Cantor M.N."/>
            <person name="Hua S.X."/>
        </authorList>
    </citation>
    <scope>NUCLEOTIDE SEQUENCE [LARGE SCALE GENOMIC DNA]</scope>
    <source>
        <strain evidence="3 4">Marx 270</strain>
    </source>
</reference>
<keyword evidence="4" id="KW-1185">Reference proteome</keyword>
<dbReference type="HOGENOM" id="CLU_1768869_0_0_1"/>
<evidence type="ECO:0000259" key="2">
    <source>
        <dbReference type="Pfam" id="PF08550"/>
    </source>
</evidence>
<dbReference type="GO" id="GO:0005737">
    <property type="term" value="C:cytoplasm"/>
    <property type="evidence" value="ECO:0007669"/>
    <property type="project" value="TreeGrafter"/>
</dbReference>
<evidence type="ECO:0000313" key="3">
    <source>
        <dbReference type="EMBL" id="KIN98135.1"/>
    </source>
</evidence>
<feature type="domain" description="Nitrogen regulatory protein areA GATA-like" evidence="2">
    <location>
        <begin position="29"/>
        <end position="56"/>
    </location>
</feature>
<proteinExistence type="predicted"/>
<dbReference type="Proteomes" id="UP000054217">
    <property type="component" value="Unassembled WGS sequence"/>
</dbReference>
<dbReference type="GO" id="GO:0006808">
    <property type="term" value="P:regulation of nitrogen utilization"/>
    <property type="evidence" value="ECO:0007669"/>
    <property type="project" value="TreeGrafter"/>
</dbReference>
<evidence type="ECO:0000313" key="4">
    <source>
        <dbReference type="Proteomes" id="UP000054217"/>
    </source>
</evidence>
<dbReference type="GO" id="GO:0000122">
    <property type="term" value="P:negative regulation of transcription by RNA polymerase II"/>
    <property type="evidence" value="ECO:0007669"/>
    <property type="project" value="TreeGrafter"/>
</dbReference>
<dbReference type="AlphaFoldDB" id="A0A0C3NRH9"/>
<dbReference type="InterPro" id="IPR053043">
    <property type="entry name" value="Ras-cAMP_regulatory"/>
</dbReference>
<dbReference type="Pfam" id="PF08550">
    <property type="entry name" value="GATA_AreA"/>
    <property type="match status" value="1"/>
</dbReference>
<dbReference type="PANTHER" id="PTHR28014:SF1">
    <property type="entry name" value="NEGATIVE REGULATOR OF RAS-CAMP PATHWAY"/>
    <property type="match status" value="1"/>
</dbReference>
<feature type="region of interest" description="Disordered" evidence="1">
    <location>
        <begin position="60"/>
        <end position="147"/>
    </location>
</feature>
<dbReference type="InParanoid" id="A0A0C3NRH9"/>
<organism evidence="3 4">
    <name type="scientific">Pisolithus tinctorius Marx 270</name>
    <dbReference type="NCBI Taxonomy" id="870435"/>
    <lineage>
        <taxon>Eukaryota</taxon>
        <taxon>Fungi</taxon>
        <taxon>Dikarya</taxon>
        <taxon>Basidiomycota</taxon>
        <taxon>Agaricomycotina</taxon>
        <taxon>Agaricomycetes</taxon>
        <taxon>Agaricomycetidae</taxon>
        <taxon>Boletales</taxon>
        <taxon>Sclerodermatineae</taxon>
        <taxon>Pisolithaceae</taxon>
        <taxon>Pisolithus</taxon>
    </lineage>
</organism>
<accession>A0A0C3NRH9</accession>
<dbReference type="OrthoDB" id="515401at2759"/>
<name>A0A0C3NRH9_PISTI</name>
<feature type="compositionally biased region" description="Low complexity" evidence="1">
    <location>
        <begin position="60"/>
        <end position="77"/>
    </location>
</feature>
<dbReference type="GO" id="GO:0031930">
    <property type="term" value="P:mitochondria-nucleus signaling pathway"/>
    <property type="evidence" value="ECO:0007669"/>
    <property type="project" value="TreeGrafter"/>
</dbReference>
<evidence type="ECO:0000256" key="1">
    <source>
        <dbReference type="SAM" id="MobiDB-lite"/>
    </source>
</evidence>
<sequence>MLTSFPAPVLSVTADAVKDLQGHDALTGLWTLFTKCKESLQDGRRLENISWRLWHRELAQAQAQARGQQGHSSSASATCPTAYQPLTPVSMTPNRPEDSGRSSPAPPELAGSALHPSGGITLATTDAVALSPRQSHVVPRAGESRSK</sequence>
<gene>
    <name evidence="3" type="ORF">M404DRAFT_158448</name>
</gene>
<dbReference type="InterPro" id="IPR013860">
    <property type="entry name" value="AreA_GATA"/>
</dbReference>
<reference evidence="4" key="2">
    <citation type="submission" date="2015-01" db="EMBL/GenBank/DDBJ databases">
        <title>Evolutionary Origins and Diversification of the Mycorrhizal Mutualists.</title>
        <authorList>
            <consortium name="DOE Joint Genome Institute"/>
            <consortium name="Mycorrhizal Genomics Consortium"/>
            <person name="Kohler A."/>
            <person name="Kuo A."/>
            <person name="Nagy L.G."/>
            <person name="Floudas D."/>
            <person name="Copeland A."/>
            <person name="Barry K.W."/>
            <person name="Cichocki N."/>
            <person name="Veneault-Fourrey C."/>
            <person name="LaButti K."/>
            <person name="Lindquist E.A."/>
            <person name="Lipzen A."/>
            <person name="Lundell T."/>
            <person name="Morin E."/>
            <person name="Murat C."/>
            <person name="Riley R."/>
            <person name="Ohm R."/>
            <person name="Sun H."/>
            <person name="Tunlid A."/>
            <person name="Henrissat B."/>
            <person name="Grigoriev I.V."/>
            <person name="Hibbett D.S."/>
            <person name="Martin F."/>
        </authorList>
    </citation>
    <scope>NUCLEOTIDE SEQUENCE [LARGE SCALE GENOMIC DNA]</scope>
    <source>
        <strain evidence="4">Marx 270</strain>
    </source>
</reference>
<protein>
    <recommendedName>
        <fullName evidence="2">Nitrogen regulatory protein areA GATA-like domain-containing protein</fullName>
    </recommendedName>
</protein>
<dbReference type="EMBL" id="KN832019">
    <property type="protein sequence ID" value="KIN98135.1"/>
    <property type="molecule type" value="Genomic_DNA"/>
</dbReference>
<dbReference type="PANTHER" id="PTHR28014">
    <property type="entry name" value="NEGATIVE REGULATOR OF RAS-CAMP PATHWAY"/>
    <property type="match status" value="1"/>
</dbReference>
<dbReference type="STRING" id="870435.A0A0C3NRH9"/>